<protein>
    <submittedName>
        <fullName evidence="1">DUF3389 domain-containing protein</fullName>
    </submittedName>
</protein>
<sequence>MLVEFSQGKIIVTTHEVVVKLAAPSQCTLHAQSEAISLFSGANVMVANTGAVKWTITLDNPQQLNILSEQLGCDIQ</sequence>
<dbReference type="EMBL" id="JADPMR010000004">
    <property type="protein sequence ID" value="MBF9002662.1"/>
    <property type="molecule type" value="Genomic_DNA"/>
</dbReference>
<dbReference type="InterPro" id="IPR021811">
    <property type="entry name" value="DUF3389"/>
</dbReference>
<comment type="caution">
    <text evidence="1">The sequence shown here is derived from an EMBL/GenBank/DDBJ whole genome shotgun (WGS) entry which is preliminary data.</text>
</comment>
<evidence type="ECO:0000313" key="2">
    <source>
        <dbReference type="Proteomes" id="UP000597206"/>
    </source>
</evidence>
<evidence type="ECO:0000313" key="1">
    <source>
        <dbReference type="EMBL" id="MBF9002662.1"/>
    </source>
</evidence>
<dbReference type="RefSeq" id="WP_196124551.1">
    <property type="nucleotide sequence ID" value="NZ_JADPMR010000004.1"/>
</dbReference>
<gene>
    <name evidence="1" type="ORF">I1A42_19490</name>
</gene>
<proteinExistence type="predicted"/>
<dbReference type="Pfam" id="PF11869">
    <property type="entry name" value="DUF3389"/>
    <property type="match status" value="1"/>
</dbReference>
<dbReference type="Proteomes" id="UP000597206">
    <property type="component" value="Unassembled WGS sequence"/>
</dbReference>
<name>A0ABS0GJQ1_9VIBR</name>
<organism evidence="1 2">
    <name type="scientific">Vibrio nitrifigilis</name>
    <dbReference type="NCBI Taxonomy" id="2789781"/>
    <lineage>
        <taxon>Bacteria</taxon>
        <taxon>Pseudomonadati</taxon>
        <taxon>Pseudomonadota</taxon>
        <taxon>Gammaproteobacteria</taxon>
        <taxon>Vibrionales</taxon>
        <taxon>Vibrionaceae</taxon>
        <taxon>Vibrio</taxon>
    </lineage>
</organism>
<reference evidence="1 2" key="1">
    <citation type="submission" date="2020-11" db="EMBL/GenBank/DDBJ databases">
        <title>Vibrio nitrifigilis sp. nov., a marine nitrogen-fixing bacterium isolated from the lagoon sediment of an islet inside an atoll.</title>
        <authorList>
            <person name="Wang L.-T."/>
            <person name="Shieh W.Y."/>
        </authorList>
    </citation>
    <scope>NUCLEOTIDE SEQUENCE [LARGE SCALE GENOMIC DNA]</scope>
    <source>
        <strain evidence="1 2">NFV-1</strain>
    </source>
</reference>
<keyword evidence="2" id="KW-1185">Reference proteome</keyword>
<accession>A0ABS0GJQ1</accession>